<keyword evidence="2" id="KW-1185">Reference proteome</keyword>
<protein>
    <submittedName>
        <fullName evidence="1">DUF938 domain-containing protein</fullName>
    </submittedName>
</protein>
<dbReference type="Pfam" id="PF06080">
    <property type="entry name" value="DUF938"/>
    <property type="match status" value="1"/>
</dbReference>
<evidence type="ECO:0000313" key="1">
    <source>
        <dbReference type="EMBL" id="TQV70913.1"/>
    </source>
</evidence>
<dbReference type="InterPro" id="IPR029063">
    <property type="entry name" value="SAM-dependent_MTases_sf"/>
</dbReference>
<proteinExistence type="predicted"/>
<reference evidence="1 2" key="1">
    <citation type="submission" date="2019-06" db="EMBL/GenBank/DDBJ databases">
        <title>Draft genome of Aliikangiella marina GYP-15.</title>
        <authorList>
            <person name="Wang G."/>
        </authorList>
    </citation>
    <scope>NUCLEOTIDE SEQUENCE [LARGE SCALE GENOMIC DNA]</scope>
    <source>
        <strain evidence="1 2">GYP-15</strain>
    </source>
</reference>
<dbReference type="CDD" id="cd02440">
    <property type="entry name" value="AdoMet_MTases"/>
    <property type="match status" value="1"/>
</dbReference>
<dbReference type="Gene3D" id="3.40.50.150">
    <property type="entry name" value="Vaccinia Virus protein VP39"/>
    <property type="match status" value="1"/>
</dbReference>
<dbReference type="EMBL" id="VIKR01000007">
    <property type="protein sequence ID" value="TQV70913.1"/>
    <property type="molecule type" value="Genomic_DNA"/>
</dbReference>
<dbReference type="OrthoDB" id="5563826at2"/>
<dbReference type="SUPFAM" id="SSF53335">
    <property type="entry name" value="S-adenosyl-L-methionine-dependent methyltransferases"/>
    <property type="match status" value="1"/>
</dbReference>
<dbReference type="AlphaFoldDB" id="A0A545T122"/>
<evidence type="ECO:0000313" key="2">
    <source>
        <dbReference type="Proteomes" id="UP000317839"/>
    </source>
</evidence>
<dbReference type="Proteomes" id="UP000317839">
    <property type="component" value="Unassembled WGS sequence"/>
</dbReference>
<sequence>MSQFMKPFSEACERNKVPILDVITPLLKSCSELLEIGSGSGQHAVYFAEKLPHLIWQTSDRSDNHWAINLWIDEANSKNIKRPFELDVTQNHWPESKFDAVFTANTAHIMPWEAVVAMIKGVGNLLGKNGLFIIYGPFNYQGQFTSESNARFEMWLKEQAQHQGIRDFEAFEEQANEVGLELVNDIEMPANNRVLVFSKLCDGSKKP</sequence>
<name>A0A545T122_9GAMM</name>
<dbReference type="PANTHER" id="PTHR20974:SF0">
    <property type="entry name" value="UPF0585 PROTEIN CG18661"/>
    <property type="match status" value="1"/>
</dbReference>
<dbReference type="InterPro" id="IPR010342">
    <property type="entry name" value="DUF938"/>
</dbReference>
<accession>A0A545T122</accession>
<dbReference type="PANTHER" id="PTHR20974">
    <property type="entry name" value="UPF0585 PROTEIN CG18661"/>
    <property type="match status" value="1"/>
</dbReference>
<organism evidence="1 2">
    <name type="scientific">Aliikangiella marina</name>
    <dbReference type="NCBI Taxonomy" id="1712262"/>
    <lineage>
        <taxon>Bacteria</taxon>
        <taxon>Pseudomonadati</taxon>
        <taxon>Pseudomonadota</taxon>
        <taxon>Gammaproteobacteria</taxon>
        <taxon>Oceanospirillales</taxon>
        <taxon>Pleioneaceae</taxon>
        <taxon>Aliikangiella</taxon>
    </lineage>
</organism>
<comment type="caution">
    <text evidence="1">The sequence shown here is derived from an EMBL/GenBank/DDBJ whole genome shotgun (WGS) entry which is preliminary data.</text>
</comment>
<gene>
    <name evidence="1" type="ORF">FLL45_21540</name>
</gene>